<dbReference type="Proteomes" id="UP000242754">
    <property type="component" value="Unassembled WGS sequence"/>
</dbReference>
<reference evidence="4 5" key="1">
    <citation type="submission" date="2016-02" db="EMBL/GenBank/DDBJ databases">
        <authorList>
            <person name="Wen L."/>
            <person name="He K."/>
            <person name="Yang H."/>
        </authorList>
    </citation>
    <scope>NUCLEOTIDE SEQUENCE [LARGE SCALE GENOMIC DNA]</scope>
    <source>
        <strain evidence="4">Trichococcus palustris</strain>
    </source>
</reference>
<dbReference type="SUPFAM" id="SSF53850">
    <property type="entry name" value="Periplasmic binding protein-like II"/>
    <property type="match status" value="1"/>
</dbReference>
<evidence type="ECO:0000259" key="3">
    <source>
        <dbReference type="SMART" id="SM00062"/>
    </source>
</evidence>
<feature type="domain" description="Solute-binding protein family 3/N-terminal" evidence="3">
    <location>
        <begin position="43"/>
        <end position="283"/>
    </location>
</feature>
<evidence type="ECO:0000313" key="5">
    <source>
        <dbReference type="Proteomes" id="UP000242754"/>
    </source>
</evidence>
<protein>
    <recommendedName>
        <fullName evidence="3">Solute-binding protein family 3/N-terminal domain-containing protein</fullName>
    </recommendedName>
</protein>
<keyword evidence="5" id="KW-1185">Reference proteome</keyword>
<evidence type="ECO:0000256" key="2">
    <source>
        <dbReference type="SAM" id="SignalP"/>
    </source>
</evidence>
<proteinExistence type="predicted"/>
<organism evidence="4 5">
    <name type="scientific">Trichococcus palustris</name>
    <dbReference type="NCBI Taxonomy" id="140314"/>
    <lineage>
        <taxon>Bacteria</taxon>
        <taxon>Bacillati</taxon>
        <taxon>Bacillota</taxon>
        <taxon>Bacilli</taxon>
        <taxon>Lactobacillales</taxon>
        <taxon>Carnobacteriaceae</taxon>
        <taxon>Trichococcus</taxon>
    </lineage>
</organism>
<dbReference type="EMBL" id="FJNE01000001">
    <property type="protein sequence ID" value="CZQ82218.1"/>
    <property type="molecule type" value="Genomic_DNA"/>
</dbReference>
<dbReference type="InterPro" id="IPR001638">
    <property type="entry name" value="Solute-binding_3/MltF_N"/>
</dbReference>
<evidence type="ECO:0000256" key="1">
    <source>
        <dbReference type="ARBA" id="ARBA00022729"/>
    </source>
</evidence>
<gene>
    <name evidence="4" type="ORF">Tpal_294</name>
</gene>
<dbReference type="Gene3D" id="3.40.190.10">
    <property type="entry name" value="Periplasmic binding protein-like II"/>
    <property type="match status" value="2"/>
</dbReference>
<dbReference type="STRING" id="140314.SAMN04488076_1032"/>
<dbReference type="OrthoDB" id="9811552at2"/>
<feature type="chain" id="PRO_5038435559" description="Solute-binding protein family 3/N-terminal domain-containing protein" evidence="2">
    <location>
        <begin position="21"/>
        <end position="286"/>
    </location>
</feature>
<evidence type="ECO:0000313" key="4">
    <source>
        <dbReference type="EMBL" id="CZQ82218.1"/>
    </source>
</evidence>
<keyword evidence="1 2" id="KW-0732">Signal</keyword>
<name>A0A143Y8A9_9LACT</name>
<accession>A0A143Y8A9</accession>
<sequence>MTGKTFKKTFAVLFGLFVLAGCGNGATKDSSATAGTSSAGSEKFVVGMEAGYPPFNWTQNDDSNGAVKIDGADGYAGGYDVQMAKKVAEGLGKKLVIVKTEWDGLVPALVSSKIDAIVAGMSPTDARKEAIDFTDSYYTTELVMVVKSDGAYANATKLSDFSGAKVTAQLNTLHYDVIDQIKDVKKQPAMDSFTSMRVALESGTIDAYVSERPEALSASAANPAFKMIELDKADTFELAPADSEIAIGLIKGSELKDKINAILSGITAEERVQMMKDAVLNQPSAK</sequence>
<dbReference type="PANTHER" id="PTHR35936">
    <property type="entry name" value="MEMBRANE-BOUND LYTIC MUREIN TRANSGLYCOSYLASE F"/>
    <property type="match status" value="1"/>
</dbReference>
<dbReference type="Pfam" id="PF00497">
    <property type="entry name" value="SBP_bac_3"/>
    <property type="match status" value="1"/>
</dbReference>
<feature type="signal peptide" evidence="2">
    <location>
        <begin position="1"/>
        <end position="20"/>
    </location>
</feature>
<dbReference type="SMART" id="SM00062">
    <property type="entry name" value="PBPb"/>
    <property type="match status" value="1"/>
</dbReference>
<dbReference type="PANTHER" id="PTHR35936:SF17">
    <property type="entry name" value="ARGININE-BINDING EXTRACELLULAR PROTEIN ARTP"/>
    <property type="match status" value="1"/>
</dbReference>
<dbReference type="AlphaFoldDB" id="A0A143Y8A9"/>
<dbReference type="PROSITE" id="PS51257">
    <property type="entry name" value="PROKAR_LIPOPROTEIN"/>
    <property type="match status" value="1"/>
</dbReference>